<dbReference type="InterPro" id="IPR011989">
    <property type="entry name" value="ARM-like"/>
</dbReference>
<dbReference type="SUPFAM" id="SSF48371">
    <property type="entry name" value="ARM repeat"/>
    <property type="match status" value="1"/>
</dbReference>
<dbReference type="AlphaFoldDB" id="A0A6G4QTL6"/>
<evidence type="ECO:0000313" key="1">
    <source>
        <dbReference type="EMBL" id="NGM48872.1"/>
    </source>
</evidence>
<accession>A0A6G4QTL6</accession>
<evidence type="ECO:0008006" key="2">
    <source>
        <dbReference type="Google" id="ProtNLM"/>
    </source>
</evidence>
<dbReference type="InterPro" id="IPR016024">
    <property type="entry name" value="ARM-type_fold"/>
</dbReference>
<dbReference type="Gene3D" id="1.25.10.10">
    <property type="entry name" value="Leucine-rich Repeat Variant"/>
    <property type="match status" value="1"/>
</dbReference>
<organism evidence="1">
    <name type="scientific">Caulobacter sp. 602-2</name>
    <dbReference type="NCBI Taxonomy" id="2710887"/>
    <lineage>
        <taxon>Bacteria</taxon>
        <taxon>Pseudomonadati</taxon>
        <taxon>Pseudomonadota</taxon>
        <taxon>Alphaproteobacteria</taxon>
        <taxon>Caulobacterales</taxon>
        <taxon>Caulobacteraceae</taxon>
        <taxon>Caulobacter</taxon>
    </lineage>
</organism>
<reference evidence="1" key="1">
    <citation type="submission" date="2020-02" db="EMBL/GenBank/DDBJ databases">
        <authorList>
            <person name="Gao J."/>
            <person name="Sun J."/>
        </authorList>
    </citation>
    <scope>NUCLEOTIDE SEQUENCE</scope>
    <source>
        <strain evidence="1">602-2</strain>
    </source>
</reference>
<dbReference type="EMBL" id="JAAKGT010000002">
    <property type="protein sequence ID" value="NGM48872.1"/>
    <property type="molecule type" value="Genomic_DNA"/>
</dbReference>
<proteinExistence type="predicted"/>
<gene>
    <name evidence="1" type="ORF">G5B46_04570</name>
</gene>
<sequence length="275" mass="29790">MKASDYRRQYEAQLAASSSFTDGLRAAAAPEIDAEDDIPSLLAIAADKTASEDDRQAALEQVHAATFLGQAFDGHRAEYLAALRKLITDDAPALRRLALEWLSAVKDDVAQKALAEGLKNPAKALVSAANALEFLSLDEHSAVTPLARLVLERDKDLETRVAALRTLTADPNAADLFERFMRDKDEFKEVRQISAVGLQKLNENLFQKVAQQIAVDDHDFDDIRATALNGLARSPIAEQLLSNPAVRASAKAIGEKLSSNAFSALLSRIRPGSDA</sequence>
<comment type="caution">
    <text evidence="1">The sequence shown here is derived from an EMBL/GenBank/DDBJ whole genome shotgun (WGS) entry which is preliminary data.</text>
</comment>
<protein>
    <recommendedName>
        <fullName evidence="2">HEAT repeat domain-containing protein</fullName>
    </recommendedName>
</protein>
<dbReference type="RefSeq" id="WP_165256566.1">
    <property type="nucleotide sequence ID" value="NZ_JAAKGT010000002.1"/>
</dbReference>
<name>A0A6G4QTL6_9CAUL</name>